<dbReference type="Pfam" id="PF00096">
    <property type="entry name" value="zf-C2H2"/>
    <property type="match status" value="2"/>
</dbReference>
<dbReference type="PROSITE" id="PS51915">
    <property type="entry name" value="ZAD"/>
    <property type="match status" value="1"/>
</dbReference>
<evidence type="ECO:0000256" key="9">
    <source>
        <dbReference type="SAM" id="MobiDB-lite"/>
    </source>
</evidence>
<dbReference type="Pfam" id="PF12874">
    <property type="entry name" value="zf-met"/>
    <property type="match status" value="1"/>
</dbReference>
<keyword evidence="2 8" id="KW-0479">Metal-binding</keyword>
<accession>A0A1I8JUJ6</accession>
<proteinExistence type="predicted"/>
<feature type="domain" description="C2H2-type" evidence="10">
    <location>
        <begin position="371"/>
        <end position="395"/>
    </location>
</feature>
<keyword evidence="6" id="KW-0539">Nucleus</keyword>
<dbReference type="GO" id="GO:0005634">
    <property type="term" value="C:nucleus"/>
    <property type="evidence" value="ECO:0007669"/>
    <property type="project" value="UniProtKB-SubCell"/>
</dbReference>
<evidence type="ECO:0000256" key="4">
    <source>
        <dbReference type="ARBA" id="ARBA00022771"/>
    </source>
</evidence>
<feature type="domain" description="C2H2-type" evidence="10">
    <location>
        <begin position="398"/>
        <end position="426"/>
    </location>
</feature>
<evidence type="ECO:0000256" key="6">
    <source>
        <dbReference type="ARBA" id="ARBA00023242"/>
    </source>
</evidence>
<sequence>MDSVPRDLINICRFCLCQDENKLRSIEEILPLSIKDVEHFTGIKINMDENLTYAICFDCTQKLRISANFRQFCLKNNVHFQELIGVLLASMKSVPIESIQPIMHEEKDPLDLHFVVVDNDNEDKEIKLEDDVAAGFENNDNNAYNQHQKAWSEYSANYIALGECVESDDHEPTFCIFDHEYSALSKRSGNKTSQVCSKSRTKPTVAIPPNEHPPLRKTLTTRTKKSYRRLQLCSLCGKLVKNYEFHLRFHANERKHACPHCPQRMTDKGNLDRHVKAVHLKIIVKTCPVCGRGFTNNNSYQTHMVGRHGTGNRVACMVCSRTFCHKSKLPLHMKRAHSNVRDTPCDICGKPFKDNQQLKNHMRVHSTDQPFPCGKCPKRFKSRYAMKTHELTHSGILFDCVLCGKKYRYKSLLNMHIRKMHSEKEELENEEEYVGHNSGQMFPLDDD</sequence>
<feature type="binding site" evidence="8">
    <location>
        <position position="12"/>
    </location>
    <ligand>
        <name>Zn(2+)</name>
        <dbReference type="ChEBI" id="CHEBI:29105"/>
    </ligand>
</feature>
<feature type="domain" description="ZAD" evidence="11">
    <location>
        <begin position="10"/>
        <end position="83"/>
    </location>
</feature>
<evidence type="ECO:0000256" key="7">
    <source>
        <dbReference type="PROSITE-ProRule" id="PRU00042"/>
    </source>
</evidence>
<feature type="domain" description="C2H2-type" evidence="10">
    <location>
        <begin position="285"/>
        <end position="308"/>
    </location>
</feature>
<feature type="binding site" evidence="8">
    <location>
        <position position="59"/>
    </location>
    <ligand>
        <name>Zn(2+)</name>
        <dbReference type="ChEBI" id="CHEBI:29105"/>
    </ligand>
</feature>
<evidence type="ECO:0000313" key="12">
    <source>
        <dbReference type="EnsemblMetazoa" id="AFUN016150-PA"/>
    </source>
</evidence>
<evidence type="ECO:0000256" key="5">
    <source>
        <dbReference type="ARBA" id="ARBA00022833"/>
    </source>
</evidence>
<dbReference type="InterPro" id="IPR036236">
    <property type="entry name" value="Znf_C2H2_sf"/>
</dbReference>
<dbReference type="PANTHER" id="PTHR24379:SF121">
    <property type="entry name" value="C2H2-TYPE DOMAIN-CONTAINING PROTEIN"/>
    <property type="match status" value="1"/>
</dbReference>
<feature type="domain" description="C2H2-type" evidence="10">
    <location>
        <begin position="343"/>
        <end position="370"/>
    </location>
</feature>
<dbReference type="AlphaFoldDB" id="A0A1I8JUJ6"/>
<evidence type="ECO:0000259" key="11">
    <source>
        <dbReference type="PROSITE" id="PS51915"/>
    </source>
</evidence>
<evidence type="ECO:0008006" key="13">
    <source>
        <dbReference type="Google" id="ProtNLM"/>
    </source>
</evidence>
<evidence type="ECO:0000259" key="10">
    <source>
        <dbReference type="PROSITE" id="PS50157"/>
    </source>
</evidence>
<dbReference type="STRING" id="62324.A0A1I8JUJ6"/>
<dbReference type="Pfam" id="PF07776">
    <property type="entry name" value="zf-AD"/>
    <property type="match status" value="1"/>
</dbReference>
<dbReference type="VEuPathDB" id="VectorBase:AFUN016150"/>
<dbReference type="FunFam" id="3.30.160.60:FF:000145">
    <property type="entry name" value="Zinc finger protein 574"/>
    <property type="match status" value="1"/>
</dbReference>
<feature type="domain" description="C2H2-type" evidence="10">
    <location>
        <begin position="256"/>
        <end position="279"/>
    </location>
</feature>
<keyword evidence="3" id="KW-0677">Repeat</keyword>
<keyword evidence="5 8" id="KW-0862">Zinc</keyword>
<feature type="region of interest" description="Disordered" evidence="9">
    <location>
        <begin position="426"/>
        <end position="447"/>
    </location>
</feature>
<evidence type="ECO:0000256" key="3">
    <source>
        <dbReference type="ARBA" id="ARBA00022737"/>
    </source>
</evidence>
<dbReference type="SUPFAM" id="SSF57667">
    <property type="entry name" value="beta-beta-alpha zinc fingers"/>
    <property type="match status" value="3"/>
</dbReference>
<evidence type="ECO:0000256" key="8">
    <source>
        <dbReference type="PROSITE-ProRule" id="PRU01263"/>
    </source>
</evidence>
<dbReference type="InterPro" id="IPR012934">
    <property type="entry name" value="Znf_AD"/>
</dbReference>
<feature type="binding site" evidence="8">
    <location>
        <position position="15"/>
    </location>
    <ligand>
        <name>Zn(2+)</name>
        <dbReference type="ChEBI" id="CHEBI:29105"/>
    </ligand>
</feature>
<feature type="binding site" evidence="8">
    <location>
        <position position="56"/>
    </location>
    <ligand>
        <name>Zn(2+)</name>
        <dbReference type="ChEBI" id="CHEBI:29105"/>
    </ligand>
</feature>
<dbReference type="PROSITE" id="PS00028">
    <property type="entry name" value="ZINC_FINGER_C2H2_1"/>
    <property type="match status" value="6"/>
</dbReference>
<dbReference type="PANTHER" id="PTHR24379">
    <property type="entry name" value="KRAB AND ZINC FINGER DOMAIN-CONTAINING"/>
    <property type="match status" value="1"/>
</dbReference>
<dbReference type="FunFam" id="3.30.160.60:FF:002753">
    <property type="entry name" value="AGAP011403-PA"/>
    <property type="match status" value="1"/>
</dbReference>
<dbReference type="EnsemblMetazoa" id="AFUN016150-RA">
    <property type="protein sequence ID" value="AFUN016150-PA"/>
    <property type="gene ID" value="AFUN016150"/>
</dbReference>
<comment type="subcellular location">
    <subcellularLocation>
        <location evidence="1">Nucleus</location>
    </subcellularLocation>
</comment>
<dbReference type="Pfam" id="PF13894">
    <property type="entry name" value="zf-C2H2_4"/>
    <property type="match status" value="1"/>
</dbReference>
<reference evidence="12" key="1">
    <citation type="submission" date="2020-05" db="UniProtKB">
        <authorList>
            <consortium name="EnsemblMetazoa"/>
        </authorList>
    </citation>
    <scope>IDENTIFICATION</scope>
    <source>
        <strain evidence="12">FUMOZ</strain>
    </source>
</reference>
<organism evidence="12">
    <name type="scientific">Anopheles funestus</name>
    <name type="common">African malaria mosquito</name>
    <dbReference type="NCBI Taxonomy" id="62324"/>
    <lineage>
        <taxon>Eukaryota</taxon>
        <taxon>Metazoa</taxon>
        <taxon>Ecdysozoa</taxon>
        <taxon>Arthropoda</taxon>
        <taxon>Hexapoda</taxon>
        <taxon>Insecta</taxon>
        <taxon>Pterygota</taxon>
        <taxon>Neoptera</taxon>
        <taxon>Endopterygota</taxon>
        <taxon>Diptera</taxon>
        <taxon>Nematocera</taxon>
        <taxon>Culicoidea</taxon>
        <taxon>Culicidae</taxon>
        <taxon>Anophelinae</taxon>
        <taxon>Anopheles</taxon>
    </lineage>
</organism>
<dbReference type="PROSITE" id="PS50157">
    <property type="entry name" value="ZINC_FINGER_C2H2_2"/>
    <property type="match status" value="6"/>
</dbReference>
<dbReference type="Gene3D" id="3.30.160.60">
    <property type="entry name" value="Classic Zinc Finger"/>
    <property type="match status" value="4"/>
</dbReference>
<dbReference type="SMART" id="SM00355">
    <property type="entry name" value="ZnF_C2H2"/>
    <property type="match status" value="7"/>
</dbReference>
<dbReference type="VEuPathDB" id="VectorBase:AFUN2_006859"/>
<dbReference type="SUPFAM" id="SSF57716">
    <property type="entry name" value="Glucocorticoid receptor-like (DNA-binding domain)"/>
    <property type="match status" value="1"/>
</dbReference>
<dbReference type="SMART" id="SM00868">
    <property type="entry name" value="zf-AD"/>
    <property type="match status" value="1"/>
</dbReference>
<name>A0A1I8JUJ6_ANOFN</name>
<dbReference type="GO" id="GO:0008270">
    <property type="term" value="F:zinc ion binding"/>
    <property type="evidence" value="ECO:0007669"/>
    <property type="project" value="UniProtKB-UniRule"/>
</dbReference>
<keyword evidence="4 7" id="KW-0863">Zinc-finger</keyword>
<feature type="domain" description="C2H2-type" evidence="10">
    <location>
        <begin position="314"/>
        <end position="342"/>
    </location>
</feature>
<dbReference type="InterPro" id="IPR013087">
    <property type="entry name" value="Znf_C2H2_type"/>
</dbReference>
<feature type="region of interest" description="Disordered" evidence="9">
    <location>
        <begin position="192"/>
        <end position="213"/>
    </location>
</feature>
<evidence type="ECO:0000256" key="1">
    <source>
        <dbReference type="ARBA" id="ARBA00004123"/>
    </source>
</evidence>
<evidence type="ECO:0000256" key="2">
    <source>
        <dbReference type="ARBA" id="ARBA00022723"/>
    </source>
</evidence>
<protein>
    <recommendedName>
        <fullName evidence="13">Protein krueppel</fullName>
    </recommendedName>
</protein>